<evidence type="ECO:0000313" key="5">
    <source>
        <dbReference type="EMBL" id="GJT31646.1"/>
    </source>
</evidence>
<evidence type="ECO:0000259" key="4">
    <source>
        <dbReference type="Pfam" id="PF22936"/>
    </source>
</evidence>
<sequence>MEISNLNASLQEKVLVITTLKNELRKLKGKDLADNVVTKNTIVPEMLKIDVEPIAPKLLNNRTAHSYYLRHTQEQAAILKEVVEQGKSQNPLNNPLDSACKYTKRIKELLIIIGQTCPSINNSSDKLVVVTPKNKDKRVRFTEPVTSSGKTNTKTTSSSNLVSNKPMMSSTGVKPSTSASGSQPLGNTKKDKIQQTPSSTQKNKVEAHSRTVKSSLKNNNCVVEPNGTANVQHPKLNANFELLYVKCNGCMLSDNHDLCVLDFINDVNARAKSKSVKKSYKRKVWKPTRKVFINIGYIWRPTGRTFTIVENLCPLNRIITTTEVPLRKPTILNFDTPKPVVTLVYSKKPKKSKTNVPISKPKIIKSISANNKEPNKSWGSIVSDVPSSSLDECMSSKLFSGTVKFRNDHVAKIFGYGDYQIGNVTISRVYYVEGLRHNLFSVGQLCDSNLEVAFRQHTCFIRNLEGVDLLTGSRGNNLYTLSLGDMMASSPICLLSKASKTKSWLWHRRLSHLNFGAINHLARHSLIRGLPKIKFEKDHLCSTCAMGKSKKKPYKPKFEDTNQEKLYLLHMDLCRPMRVASVNGKKYIIVIVDDYS</sequence>
<evidence type="ECO:0000256" key="2">
    <source>
        <dbReference type="SAM" id="MobiDB-lite"/>
    </source>
</evidence>
<dbReference type="PANTHER" id="PTHR42648:SF18">
    <property type="entry name" value="RETROTRANSPOSON, UNCLASSIFIED-LIKE PROTEIN"/>
    <property type="match status" value="1"/>
</dbReference>
<gene>
    <name evidence="5" type="ORF">Tco_0922065</name>
</gene>
<accession>A0ABQ5CX19</accession>
<feature type="compositionally biased region" description="Polar residues" evidence="2">
    <location>
        <begin position="166"/>
        <end position="186"/>
    </location>
</feature>
<dbReference type="Pfam" id="PF13976">
    <property type="entry name" value="gag_pre-integrs"/>
    <property type="match status" value="1"/>
</dbReference>
<feature type="region of interest" description="Disordered" evidence="2">
    <location>
        <begin position="140"/>
        <end position="219"/>
    </location>
</feature>
<evidence type="ECO:0000259" key="3">
    <source>
        <dbReference type="Pfam" id="PF13976"/>
    </source>
</evidence>
<dbReference type="Pfam" id="PF22936">
    <property type="entry name" value="Pol_BBD"/>
    <property type="match status" value="1"/>
</dbReference>
<feature type="compositionally biased region" description="Low complexity" evidence="2">
    <location>
        <begin position="146"/>
        <end position="165"/>
    </location>
</feature>
<feature type="domain" description="GAG-pre-integrase" evidence="3">
    <location>
        <begin position="477"/>
        <end position="549"/>
    </location>
</feature>
<dbReference type="InterPro" id="IPR039537">
    <property type="entry name" value="Retrotran_Ty1/copia-like"/>
</dbReference>
<organism evidence="5 6">
    <name type="scientific">Tanacetum coccineum</name>
    <dbReference type="NCBI Taxonomy" id="301880"/>
    <lineage>
        <taxon>Eukaryota</taxon>
        <taxon>Viridiplantae</taxon>
        <taxon>Streptophyta</taxon>
        <taxon>Embryophyta</taxon>
        <taxon>Tracheophyta</taxon>
        <taxon>Spermatophyta</taxon>
        <taxon>Magnoliopsida</taxon>
        <taxon>eudicotyledons</taxon>
        <taxon>Gunneridae</taxon>
        <taxon>Pentapetalae</taxon>
        <taxon>asterids</taxon>
        <taxon>campanulids</taxon>
        <taxon>Asterales</taxon>
        <taxon>Asteraceae</taxon>
        <taxon>Asteroideae</taxon>
        <taxon>Anthemideae</taxon>
        <taxon>Anthemidinae</taxon>
        <taxon>Tanacetum</taxon>
    </lineage>
</organism>
<dbReference type="EMBL" id="BQNB010014722">
    <property type="protein sequence ID" value="GJT31646.1"/>
    <property type="molecule type" value="Genomic_DNA"/>
</dbReference>
<feature type="domain" description="Retrovirus-related Pol polyprotein from transposon TNT 1-94-like beta-barrel" evidence="4">
    <location>
        <begin position="398"/>
        <end position="448"/>
    </location>
</feature>
<keyword evidence="1" id="KW-0645">Protease</keyword>
<dbReference type="InterPro" id="IPR025724">
    <property type="entry name" value="GAG-pre-integrase_dom"/>
</dbReference>
<reference evidence="5" key="1">
    <citation type="journal article" date="2022" name="Int. J. Mol. Sci.">
        <title>Draft Genome of Tanacetum Coccineum: Genomic Comparison of Closely Related Tanacetum-Family Plants.</title>
        <authorList>
            <person name="Yamashiro T."/>
            <person name="Shiraishi A."/>
            <person name="Nakayama K."/>
            <person name="Satake H."/>
        </authorList>
    </citation>
    <scope>NUCLEOTIDE SEQUENCE</scope>
</reference>
<keyword evidence="1" id="KW-0378">Hydrolase</keyword>
<evidence type="ECO:0000256" key="1">
    <source>
        <dbReference type="ARBA" id="ARBA00022670"/>
    </source>
</evidence>
<keyword evidence="6" id="KW-1185">Reference proteome</keyword>
<dbReference type="Proteomes" id="UP001151760">
    <property type="component" value="Unassembled WGS sequence"/>
</dbReference>
<protein>
    <submittedName>
        <fullName evidence="5">Retrovirus-related pol polyprotein from transposon TNT 1-94</fullName>
    </submittedName>
</protein>
<evidence type="ECO:0000313" key="6">
    <source>
        <dbReference type="Proteomes" id="UP001151760"/>
    </source>
</evidence>
<dbReference type="InterPro" id="IPR054722">
    <property type="entry name" value="PolX-like_BBD"/>
</dbReference>
<reference evidence="5" key="2">
    <citation type="submission" date="2022-01" db="EMBL/GenBank/DDBJ databases">
        <authorList>
            <person name="Yamashiro T."/>
            <person name="Shiraishi A."/>
            <person name="Satake H."/>
            <person name="Nakayama K."/>
        </authorList>
    </citation>
    <scope>NUCLEOTIDE SEQUENCE</scope>
</reference>
<proteinExistence type="predicted"/>
<comment type="caution">
    <text evidence="5">The sequence shown here is derived from an EMBL/GenBank/DDBJ whole genome shotgun (WGS) entry which is preliminary data.</text>
</comment>
<dbReference type="PANTHER" id="PTHR42648">
    <property type="entry name" value="TRANSPOSASE, PUTATIVE-RELATED"/>
    <property type="match status" value="1"/>
</dbReference>
<name>A0ABQ5CX19_9ASTR</name>